<accession>A0A011UV11</accession>
<dbReference type="AlphaFoldDB" id="A0A011UV11"/>
<evidence type="ECO:0000313" key="1">
    <source>
        <dbReference type="EMBL" id="EXL09733.1"/>
    </source>
</evidence>
<proteinExistence type="predicted"/>
<protein>
    <submittedName>
        <fullName evidence="1">Uncharacterized protein</fullName>
    </submittedName>
</protein>
<dbReference type="STRING" id="69279.BG36_21055"/>
<name>A0A011UV11_9HYPH</name>
<reference evidence="1 2" key="1">
    <citation type="submission" date="2014-02" db="EMBL/GenBank/DDBJ databases">
        <title>Aquamicrobium defluvii Genome sequencing.</title>
        <authorList>
            <person name="Wang X."/>
        </authorList>
    </citation>
    <scope>NUCLEOTIDE SEQUENCE [LARGE SCALE GENOMIC DNA]</scope>
    <source>
        <strain evidence="1 2">W13Z1</strain>
    </source>
</reference>
<comment type="caution">
    <text evidence="1">The sequence shown here is derived from an EMBL/GenBank/DDBJ whole genome shotgun (WGS) entry which is preliminary data.</text>
</comment>
<dbReference type="Proteomes" id="UP000019849">
    <property type="component" value="Unassembled WGS sequence"/>
</dbReference>
<organism evidence="1 2">
    <name type="scientific">Aquamicrobium defluvii</name>
    <dbReference type="NCBI Taxonomy" id="69279"/>
    <lineage>
        <taxon>Bacteria</taxon>
        <taxon>Pseudomonadati</taxon>
        <taxon>Pseudomonadota</taxon>
        <taxon>Alphaproteobacteria</taxon>
        <taxon>Hyphomicrobiales</taxon>
        <taxon>Phyllobacteriaceae</taxon>
        <taxon>Aquamicrobium</taxon>
    </lineage>
</organism>
<dbReference type="HOGENOM" id="CLU_1207803_0_0_5"/>
<sequence length="209" mass="23342">MVERFEFTCHDSDPDIVSVNHGRWVSFSDYEALRSELEQARRERDGFRDIAARKSDQVAALIKAEAAERLAGARVKATSDELSRYIERCRELSDGGEYSWWSRLAEILSALAEPAGEVEPVAWRYRYNGKWYVCDSEAVARLGWDVTPLYTNPPDASAIREALERGQAFANQVRAVTCHLNGQAYSSTVSALNYFDAALSRAALAGAKP</sequence>
<evidence type="ECO:0000313" key="2">
    <source>
        <dbReference type="Proteomes" id="UP000019849"/>
    </source>
</evidence>
<dbReference type="RefSeq" id="WP_035024463.1">
    <property type="nucleotide sequence ID" value="NZ_KK073880.1"/>
</dbReference>
<gene>
    <name evidence="1" type="ORF">BG36_21055</name>
</gene>
<dbReference type="EMBL" id="JENY01000006">
    <property type="protein sequence ID" value="EXL09733.1"/>
    <property type="molecule type" value="Genomic_DNA"/>
</dbReference>